<evidence type="ECO:0000256" key="7">
    <source>
        <dbReference type="ARBA" id="ARBA00023242"/>
    </source>
</evidence>
<feature type="domain" description="Dof-type" evidence="11">
    <location>
        <begin position="32"/>
        <end position="86"/>
    </location>
</feature>
<keyword evidence="3 9" id="KW-0862">Zinc</keyword>
<proteinExistence type="evidence at transcript level"/>
<dbReference type="PROSITE" id="PS01361">
    <property type="entry name" value="ZF_DOF_1"/>
    <property type="match status" value="1"/>
</dbReference>
<dbReference type="PROSITE" id="PS50884">
    <property type="entry name" value="ZF_DOF_2"/>
    <property type="match status" value="1"/>
</dbReference>
<dbReference type="GO" id="GO:0008270">
    <property type="term" value="F:zinc ion binding"/>
    <property type="evidence" value="ECO:0007669"/>
    <property type="project" value="UniProtKB-KW"/>
</dbReference>
<dbReference type="GO" id="GO:0003700">
    <property type="term" value="F:DNA-binding transcription factor activity"/>
    <property type="evidence" value="ECO:0007669"/>
    <property type="project" value="UniProtKB-UniRule"/>
</dbReference>
<evidence type="ECO:0000256" key="3">
    <source>
        <dbReference type="ARBA" id="ARBA00022833"/>
    </source>
</evidence>
<keyword evidence="1 9" id="KW-0479">Metal-binding</keyword>
<evidence type="ECO:0000256" key="10">
    <source>
        <dbReference type="SAM" id="MobiDB-lite"/>
    </source>
</evidence>
<reference evidence="12" key="2">
    <citation type="submission" date="2022-02" db="EMBL/GenBank/DDBJ databases">
        <authorList>
            <person name="Wu W."/>
            <person name="Jin R."/>
            <person name="Yin X."/>
        </authorList>
    </citation>
    <scope>NUCLEOTIDE SEQUENCE</scope>
</reference>
<dbReference type="InterPro" id="IPR003851">
    <property type="entry name" value="Znf_Dof"/>
</dbReference>
<protein>
    <recommendedName>
        <fullName evidence="9">Dof zinc finger protein</fullName>
    </recommendedName>
</protein>
<evidence type="ECO:0000256" key="2">
    <source>
        <dbReference type="ARBA" id="ARBA00022771"/>
    </source>
</evidence>
<dbReference type="GO" id="GO:0005634">
    <property type="term" value="C:nucleus"/>
    <property type="evidence" value="ECO:0007669"/>
    <property type="project" value="UniProtKB-SubCell"/>
</dbReference>
<sequence length="228" mass="25111">MGLSKRQVSGDCGLAWRALELQAKRSQRPEPLTCPRCGSTNTKFCYYNNYNKSQPRHFCKDCKRHWTEGGALRNVPVGGGRKNKRLKPSTTSSSPSAAGGNLLINSTQMSEIFSQPWIRSSAASPSQLHSIDGMNSFIKAKSFPGVNGNYFLDSTLPVLESQNLQPFASSSSSGSGSSEMNPSAILEPWQVPATSNTLMNTLNYWNWDDINRLASADQLNIPWDHHKA</sequence>
<evidence type="ECO:0000256" key="8">
    <source>
        <dbReference type="PROSITE-ProRule" id="PRU00071"/>
    </source>
</evidence>
<reference evidence="12" key="1">
    <citation type="journal article" date="2022" name="Horticulturae">
        <title>Dof Transcription Factors Are Involved in High CO2 Induced Persimmon Fruit Deastringency.</title>
        <authorList>
            <person name="Jin R."/>
            <person name="Wu W."/>
            <person name="Liu X."/>
            <person name="Chen K."/>
            <person name="Yin X."/>
        </authorList>
    </citation>
    <scope>NUCLEOTIDE SEQUENCE</scope>
</reference>
<evidence type="ECO:0000256" key="9">
    <source>
        <dbReference type="RuleBase" id="RU369094"/>
    </source>
</evidence>
<evidence type="ECO:0000256" key="1">
    <source>
        <dbReference type="ARBA" id="ARBA00022723"/>
    </source>
</evidence>
<evidence type="ECO:0000256" key="6">
    <source>
        <dbReference type="ARBA" id="ARBA00023163"/>
    </source>
</evidence>
<organism evidence="12">
    <name type="scientific">Diospyros kaki</name>
    <name type="common">Kaki persimmon</name>
    <name type="synonym">Diospyros chinensis</name>
    <dbReference type="NCBI Taxonomy" id="35925"/>
    <lineage>
        <taxon>Eukaryota</taxon>
        <taxon>Viridiplantae</taxon>
        <taxon>Streptophyta</taxon>
        <taxon>Embryophyta</taxon>
        <taxon>Tracheophyta</taxon>
        <taxon>Spermatophyta</taxon>
        <taxon>Magnoliopsida</taxon>
        <taxon>eudicotyledons</taxon>
        <taxon>Gunneridae</taxon>
        <taxon>Pentapetalae</taxon>
        <taxon>asterids</taxon>
        <taxon>Ericales</taxon>
        <taxon>Ebenaceae</taxon>
        <taxon>Diospyros</taxon>
    </lineage>
</organism>
<accession>A0A9E8Z424</accession>
<comment type="function">
    <text evidence="9">Transcription factor that binds specifically to a 5'-AA[AG]G-3' consensus core sequence.</text>
</comment>
<keyword evidence="4 9" id="KW-0805">Transcription regulation</keyword>
<dbReference type="Pfam" id="PF02701">
    <property type="entry name" value="Zn_ribbon_Dof"/>
    <property type="match status" value="1"/>
</dbReference>
<name>A0A9E8Z424_DIOKA</name>
<keyword evidence="5 8" id="KW-0238">DNA-binding</keyword>
<dbReference type="PANTHER" id="PTHR31992">
    <property type="entry name" value="DOF ZINC FINGER PROTEIN DOF1.4-RELATED"/>
    <property type="match status" value="1"/>
</dbReference>
<evidence type="ECO:0000256" key="4">
    <source>
        <dbReference type="ARBA" id="ARBA00023015"/>
    </source>
</evidence>
<keyword evidence="7 8" id="KW-0539">Nucleus</keyword>
<evidence type="ECO:0000313" key="12">
    <source>
        <dbReference type="EMBL" id="WAK88801.1"/>
    </source>
</evidence>
<keyword evidence="6 9" id="KW-0804">Transcription</keyword>
<dbReference type="AlphaFoldDB" id="A0A9E8Z424"/>
<feature type="region of interest" description="Disordered" evidence="10">
    <location>
        <begin position="76"/>
        <end position="101"/>
    </location>
</feature>
<evidence type="ECO:0000256" key="5">
    <source>
        <dbReference type="ARBA" id="ARBA00023125"/>
    </source>
</evidence>
<keyword evidence="2 8" id="KW-0863">Zinc-finger</keyword>
<dbReference type="EMBL" id="OM719044">
    <property type="protein sequence ID" value="WAK88801.1"/>
    <property type="molecule type" value="mRNA"/>
</dbReference>
<comment type="subcellular location">
    <subcellularLocation>
        <location evidence="8 9">Nucleus</location>
    </subcellularLocation>
</comment>
<dbReference type="InterPro" id="IPR045174">
    <property type="entry name" value="Dof"/>
</dbReference>
<dbReference type="GO" id="GO:0003677">
    <property type="term" value="F:DNA binding"/>
    <property type="evidence" value="ECO:0007669"/>
    <property type="project" value="UniProtKB-UniRule"/>
</dbReference>
<evidence type="ECO:0000259" key="11">
    <source>
        <dbReference type="PROSITE" id="PS50884"/>
    </source>
</evidence>
<dbReference type="PANTHER" id="PTHR31992:SF97">
    <property type="entry name" value="DOF ZINC FINGER PROTEIN"/>
    <property type="match status" value="1"/>
</dbReference>
<feature type="compositionally biased region" description="Low complexity" evidence="10">
    <location>
        <begin position="88"/>
        <end position="100"/>
    </location>
</feature>